<evidence type="ECO:0000313" key="1">
    <source>
        <dbReference type="EMBL" id="VVC25243.1"/>
    </source>
</evidence>
<evidence type="ECO:0008006" key="3">
    <source>
        <dbReference type="Google" id="ProtNLM"/>
    </source>
</evidence>
<dbReference type="GO" id="GO:0003676">
    <property type="term" value="F:nucleic acid binding"/>
    <property type="evidence" value="ECO:0007669"/>
    <property type="project" value="InterPro"/>
</dbReference>
<dbReference type="EMBL" id="CABPRJ010000010">
    <property type="protein sequence ID" value="VVC25243.1"/>
    <property type="molecule type" value="Genomic_DNA"/>
</dbReference>
<sequence length="160" mass="18970">MKDSYIVKNQESSNEQVQIVLQGQTFKQKYYSWVLIKLRERVKKKRPYLWKKNTWILHQDKAPAHNALSVKQFLANKRIPALEYPPYSPDLTPCNFYLFTKIKTALKRIHFRFVEKVKTKAADLLKGLASKELQHCFEQWKTRMKRCIINGGKSIEGDRI</sequence>
<dbReference type="Gene3D" id="3.30.420.10">
    <property type="entry name" value="Ribonuclease H-like superfamily/Ribonuclease H"/>
    <property type="match status" value="1"/>
</dbReference>
<proteinExistence type="predicted"/>
<evidence type="ECO:0000313" key="2">
    <source>
        <dbReference type="Proteomes" id="UP000325440"/>
    </source>
</evidence>
<dbReference type="InterPro" id="IPR036397">
    <property type="entry name" value="RNaseH_sf"/>
</dbReference>
<keyword evidence="2" id="KW-1185">Reference proteome</keyword>
<dbReference type="OrthoDB" id="10065579at2759"/>
<dbReference type="PANTHER" id="PTHR46060">
    <property type="entry name" value="MARINER MOS1 TRANSPOSASE-LIKE PROTEIN"/>
    <property type="match status" value="1"/>
</dbReference>
<name>A0A5E4M106_9HEMI</name>
<organism evidence="1 2">
    <name type="scientific">Cinara cedri</name>
    <dbReference type="NCBI Taxonomy" id="506608"/>
    <lineage>
        <taxon>Eukaryota</taxon>
        <taxon>Metazoa</taxon>
        <taxon>Ecdysozoa</taxon>
        <taxon>Arthropoda</taxon>
        <taxon>Hexapoda</taxon>
        <taxon>Insecta</taxon>
        <taxon>Pterygota</taxon>
        <taxon>Neoptera</taxon>
        <taxon>Paraneoptera</taxon>
        <taxon>Hemiptera</taxon>
        <taxon>Sternorrhyncha</taxon>
        <taxon>Aphidomorpha</taxon>
        <taxon>Aphidoidea</taxon>
        <taxon>Aphididae</taxon>
        <taxon>Lachninae</taxon>
        <taxon>Cinara</taxon>
    </lineage>
</organism>
<dbReference type="Proteomes" id="UP000325440">
    <property type="component" value="Unassembled WGS sequence"/>
</dbReference>
<dbReference type="PANTHER" id="PTHR46060:SF1">
    <property type="entry name" value="MARINER MOS1 TRANSPOSASE-LIKE PROTEIN"/>
    <property type="match status" value="1"/>
</dbReference>
<reference evidence="1 2" key="1">
    <citation type="submission" date="2019-08" db="EMBL/GenBank/DDBJ databases">
        <authorList>
            <person name="Alioto T."/>
            <person name="Alioto T."/>
            <person name="Gomez Garrido J."/>
        </authorList>
    </citation>
    <scope>NUCLEOTIDE SEQUENCE [LARGE SCALE GENOMIC DNA]</scope>
</reference>
<dbReference type="AlphaFoldDB" id="A0A5E4M106"/>
<protein>
    <recommendedName>
        <fullName evidence="3">Transposase, type 1</fullName>
    </recommendedName>
</protein>
<accession>A0A5E4M106</accession>
<dbReference type="InterPro" id="IPR052709">
    <property type="entry name" value="Transposase-MT_Hybrid"/>
</dbReference>
<gene>
    <name evidence="1" type="ORF">CINCED_3A021518</name>
</gene>